<dbReference type="PROSITE" id="PS00022">
    <property type="entry name" value="EGF_1"/>
    <property type="match status" value="1"/>
</dbReference>
<evidence type="ECO:0000313" key="7">
    <source>
        <dbReference type="Proteomes" id="UP000695562"/>
    </source>
</evidence>
<dbReference type="Pfam" id="PF23034">
    <property type="entry name" value="DUF7035"/>
    <property type="match status" value="1"/>
</dbReference>
<dbReference type="InterPro" id="IPR054484">
    <property type="entry name" value="ComC_SSD"/>
</dbReference>
<dbReference type="Pfam" id="PF25820">
    <property type="entry name" value="DUF7949"/>
    <property type="match status" value="1"/>
</dbReference>
<dbReference type="PROSITE" id="PS01186">
    <property type="entry name" value="EGF_2"/>
    <property type="match status" value="1"/>
</dbReference>
<protein>
    <recommendedName>
        <fullName evidence="4 5">EGF-like domain-containing protein</fullName>
    </recommendedName>
</protein>
<dbReference type="InterPro" id="IPR057709">
    <property type="entry name" value="DUF7949"/>
</dbReference>
<evidence type="ECO:0000256" key="2">
    <source>
        <dbReference type="SAM" id="MobiDB-lite"/>
    </source>
</evidence>
<accession>A0A8J4V7P6</accession>
<evidence type="ECO:0000256" key="1">
    <source>
        <dbReference type="ARBA" id="ARBA00023180"/>
    </source>
</evidence>
<sequence length="1259" mass="141334">MMINGIEYTCLDYTFNLDAPYQKEYQGIGGMSNRIMTKFNWETSDRFTMGTFSSITLMPMSVYSLAIDFQKTSFFPIFRLIKESTINPDPMSILSLTNSTATKPNTFESFFTSNTNLLDYKISGAYPSKNTTFLSSFYVVVNVTNQMDSFLLLGDSNCIQYPIYGHPNQSTEYISAYTSDILSSTQSIDFVVSYFVDYEKISNYQFKQVITSPLNPVTTLSPNINFLLMSNQKYVIAWNITGFLGYSSRVTNNVDYFLIQNFNSPYGIIGGSFTNAKVSVVIPVSSNYSDSYNIKIFGGTSMGGTSPIPPTQSSIVPYIFDIFITSVGKMKSVITLDLVDVNSTFAYAMFTDDYSTNTGNIQTILTPANLVSRGSNSNRYQGYIDFVNFKFAPKYFLIFNSCNNFRMYDVNYPVNLDFKNFPFIPFFPFNLDIEDFIQVSFSPQINSGNSTSRTIYIQVSNVDLDYIFTFIPLFNFEDLPLASSTPSNILNNIEYKGYYNSTSKLFECTFIQPSNLYTGNIDYILRFLPFEFSSQEIILQLGSQAVLNVSSEWADQIGPLVTNIIQIPGPSATASSNIIGFSLSISDYVGIKEAVVVITSSINPSPIIFKENNLGREYNWTITFNSSSPCVPQTYAITDGYLKDYNNFTTYFNPTNYRIHSLMKFFDTPSIWSVVLDCPATGDTISPQLISLDVAKVQDFNIFSTDKRNLSVRFQVFDLNGLYPFSTFVYATDFLGTILKFNCISNGNKTHVSFISEFEIPYSFGYPNGIALSVYGVSDTSFNFLGLTTESFPSLFIDTMTTIPNYEPEPFITSTSIYNVNGTLEVFGFSFGTMITDFKFTCNGQHILLNTYFSNSYFETVEILVDDDEFELSCFISRIATGKISNTVIIKFREPKSSSGSISNSSNDGSNSHSNSNSQIEASSSSSLNTNQTCLNNCKNNGLCKNGQCICTKPWIGKDCSSQVIIIDQPTTDNEHPDIVIDYPNAKGVIVTSIISVVSIREININGQIEFEYPFKTWIYNNITDKSHLYITNITKDSIDIPINVTIDWFDDYQNITFANQQLLMLPSSTKYRINLNNYPFNSQFNYLQLVFKVGINSDHQEGCSSVLAYDSNQFNSQYFKLQVGDHSIQGRFINRAIVDGVIKSISNTFISTPNIDRDNNNYNRSSLIGIQIPFFKKTLIIDPDFSLLIDSAPADANDNESSICAKKSKSLSTAQLTGIIIGSVAFAAVAIISTTYIIFKKHQFNKNQKKLVSKLNKL</sequence>
<dbReference type="Pfam" id="PF23033">
    <property type="entry name" value="DUF7034"/>
    <property type="match status" value="1"/>
</dbReference>
<dbReference type="InterPro" id="IPR055462">
    <property type="entry name" value="DUF7034"/>
</dbReference>
<dbReference type="EMBL" id="AJWJ01000041">
    <property type="protein sequence ID" value="KAF2077027.1"/>
    <property type="molecule type" value="Genomic_DNA"/>
</dbReference>
<keyword evidence="3" id="KW-1133">Transmembrane helix</keyword>
<name>A0A8J4V7P6_9MYCE</name>
<keyword evidence="3" id="KW-0472">Membrane</keyword>
<comment type="caution">
    <text evidence="6">The sequence shown here is derived from an EMBL/GenBank/DDBJ whole genome shotgun (WGS) entry which is preliminary data.</text>
</comment>
<keyword evidence="1" id="KW-0325">Glycoprotein</keyword>
<dbReference type="Proteomes" id="UP000695562">
    <property type="component" value="Unassembled WGS sequence"/>
</dbReference>
<dbReference type="FunFam" id="2.10.25.10:FF:000001">
    <property type="entry name" value="Tenascin C"/>
    <property type="match status" value="1"/>
</dbReference>
<reference evidence="6" key="1">
    <citation type="submission" date="2020-01" db="EMBL/GenBank/DDBJ databases">
        <title>Development of genomics and gene disruption for Polysphondylium violaceum indicates a role for the polyketide synthase stlB in stalk morphogenesis.</title>
        <authorList>
            <person name="Narita B."/>
            <person name="Kawabe Y."/>
            <person name="Kin K."/>
            <person name="Saito T."/>
            <person name="Gibbs R."/>
            <person name="Kuspa A."/>
            <person name="Muzny D."/>
            <person name="Queller D."/>
            <person name="Richards S."/>
            <person name="Strassman J."/>
            <person name="Sucgang R."/>
            <person name="Worley K."/>
            <person name="Schaap P."/>
        </authorList>
    </citation>
    <scope>NUCLEOTIDE SEQUENCE</scope>
    <source>
        <strain evidence="6">QSvi11</strain>
    </source>
</reference>
<dbReference type="PANTHER" id="PTHR31378:SF17">
    <property type="match status" value="1"/>
</dbReference>
<organism evidence="6 7">
    <name type="scientific">Polysphondylium violaceum</name>
    <dbReference type="NCBI Taxonomy" id="133409"/>
    <lineage>
        <taxon>Eukaryota</taxon>
        <taxon>Amoebozoa</taxon>
        <taxon>Evosea</taxon>
        <taxon>Eumycetozoa</taxon>
        <taxon>Dictyostelia</taxon>
        <taxon>Dictyosteliales</taxon>
        <taxon>Dictyosteliaceae</taxon>
        <taxon>Polysphondylium</taxon>
    </lineage>
</organism>
<evidence type="ECO:0000313" key="6">
    <source>
        <dbReference type="EMBL" id="KAF2077027.1"/>
    </source>
</evidence>
<feature type="domain" description="EGF-like" evidence="4 5">
    <location>
        <begin position="949"/>
        <end position="960"/>
    </location>
</feature>
<dbReference type="InterPro" id="IPR000742">
    <property type="entry name" value="EGF"/>
</dbReference>
<evidence type="ECO:0000259" key="5">
    <source>
        <dbReference type="PROSITE" id="PS01186"/>
    </source>
</evidence>
<feature type="compositionally biased region" description="Low complexity" evidence="2">
    <location>
        <begin position="897"/>
        <end position="924"/>
    </location>
</feature>
<dbReference type="PANTHER" id="PTHR31378">
    <property type="entry name" value="EGF-LIKE DOMAIN-CONTAINING PROTEIN-RELATED-RELATED"/>
    <property type="match status" value="1"/>
</dbReference>
<feature type="transmembrane region" description="Helical" evidence="3">
    <location>
        <begin position="1217"/>
        <end position="1240"/>
    </location>
</feature>
<dbReference type="Pfam" id="PF22933">
    <property type="entry name" value="ComC_SSD"/>
    <property type="match status" value="1"/>
</dbReference>
<evidence type="ECO:0000256" key="3">
    <source>
        <dbReference type="SAM" id="Phobius"/>
    </source>
</evidence>
<dbReference type="AlphaFoldDB" id="A0A8J4V7P6"/>
<dbReference type="InterPro" id="IPR055463">
    <property type="entry name" value="DUF7035"/>
</dbReference>
<proteinExistence type="predicted"/>
<dbReference type="CDD" id="cd00054">
    <property type="entry name" value="EGF_CA"/>
    <property type="match status" value="1"/>
</dbReference>
<feature type="region of interest" description="Disordered" evidence="2">
    <location>
        <begin position="896"/>
        <end position="924"/>
    </location>
</feature>
<keyword evidence="3" id="KW-0812">Transmembrane</keyword>
<dbReference type="Gene3D" id="2.60.120.260">
    <property type="entry name" value="Galactose-binding domain-like"/>
    <property type="match status" value="1"/>
</dbReference>
<keyword evidence="7" id="KW-1185">Reference proteome</keyword>
<gene>
    <name evidence="6" type="ORF">CYY_001659</name>
</gene>
<dbReference type="OrthoDB" id="21537at2759"/>
<evidence type="ECO:0000259" key="4">
    <source>
        <dbReference type="PROSITE" id="PS00022"/>
    </source>
</evidence>